<accession>A0A7W5P8A4</accession>
<dbReference type="RefSeq" id="WP_183340175.1">
    <property type="nucleotide sequence ID" value="NZ_JACHZG010000001.1"/>
</dbReference>
<name>A0A7W5P8A4_9ACTN</name>
<sequence>MVAAALVVSLVLLGAEVGAALGVRAALDRRAFVSDLRLDAALETFRPVDRSGLASPADPAGFGPDRSPRTDPAACAPLTVLTSTPPLDGRSWTGINGRPAQPVTLLVVRFADADAARAELDRKRVAMLRCTRVAVTFPPYDRPPTAYEVTGRHWLSSAAGSVVRWSLVDGDRRFDFYVQRYANTLTWTYADDVSTPPVREQVARSLVVRLRDLEHQ</sequence>
<dbReference type="Gene3D" id="3.40.1000.70">
    <property type="entry name" value="PknH-like extracellular domain"/>
    <property type="match status" value="1"/>
</dbReference>
<gene>
    <name evidence="1" type="ORF">FHX39_003299</name>
</gene>
<dbReference type="InterPro" id="IPR038232">
    <property type="entry name" value="PknH-like_Extracell_sf"/>
</dbReference>
<keyword evidence="2" id="KW-1185">Reference proteome</keyword>
<dbReference type="AlphaFoldDB" id="A0A7W5P8A4"/>
<evidence type="ECO:0008006" key="3">
    <source>
        <dbReference type="Google" id="ProtNLM"/>
    </source>
</evidence>
<proteinExistence type="predicted"/>
<evidence type="ECO:0000313" key="1">
    <source>
        <dbReference type="EMBL" id="MBB3328355.1"/>
    </source>
</evidence>
<reference evidence="1 2" key="1">
    <citation type="submission" date="2020-08" db="EMBL/GenBank/DDBJ databases">
        <title>Sequencing the genomes of 1000 actinobacteria strains.</title>
        <authorList>
            <person name="Klenk H.-P."/>
        </authorList>
    </citation>
    <scope>NUCLEOTIDE SEQUENCE [LARGE SCALE GENOMIC DNA]</scope>
    <source>
        <strain evidence="1 2">DSM 11053</strain>
    </source>
</reference>
<comment type="caution">
    <text evidence="1">The sequence shown here is derived from an EMBL/GenBank/DDBJ whole genome shotgun (WGS) entry which is preliminary data.</text>
</comment>
<dbReference type="EMBL" id="JACHZG010000001">
    <property type="protein sequence ID" value="MBB3328355.1"/>
    <property type="molecule type" value="Genomic_DNA"/>
</dbReference>
<dbReference type="Proteomes" id="UP000565572">
    <property type="component" value="Unassembled WGS sequence"/>
</dbReference>
<protein>
    <recommendedName>
        <fullName evidence="3">PknH-like extracellular domain-containing protein</fullName>
    </recommendedName>
</protein>
<evidence type="ECO:0000313" key="2">
    <source>
        <dbReference type="Proteomes" id="UP000565572"/>
    </source>
</evidence>
<organism evidence="1 2">
    <name type="scientific">Microlunatus antarcticus</name>
    <dbReference type="NCBI Taxonomy" id="53388"/>
    <lineage>
        <taxon>Bacteria</taxon>
        <taxon>Bacillati</taxon>
        <taxon>Actinomycetota</taxon>
        <taxon>Actinomycetes</taxon>
        <taxon>Propionibacteriales</taxon>
        <taxon>Propionibacteriaceae</taxon>
        <taxon>Microlunatus</taxon>
    </lineage>
</organism>